<gene>
    <name evidence="1" type="ORF">CALVIDRAFT_569939</name>
</gene>
<sequence length="276" mass="30291">MTSSGLVSPHHQDDRLRTIQIGPVKIRRLLSMLEHLEVTGLEEFTCIVRDHGDNPGAGIAWLSIMERVALNTRLAKIRISAVLGEQDELPIITSSCLLPLATCSHVRLFSLAASSTDEDSAPVWLYDDLGRLLRAWPRLEELCICHPVLDAAAPSFVGLVPIGLLEDVRRLCPALARIELAVDPDTAVEWAPAIPDVPCLREVHVRVEIHALTVAEITGKVYILYPHANVRVRAGGLSSTGAVGEEGNSMQELHRIALYHKESCCIQGVEDEQDDE</sequence>
<organism evidence="1 2">
    <name type="scientific">Calocera viscosa (strain TUFC12733)</name>
    <dbReference type="NCBI Taxonomy" id="1330018"/>
    <lineage>
        <taxon>Eukaryota</taxon>
        <taxon>Fungi</taxon>
        <taxon>Dikarya</taxon>
        <taxon>Basidiomycota</taxon>
        <taxon>Agaricomycotina</taxon>
        <taxon>Dacrymycetes</taxon>
        <taxon>Dacrymycetales</taxon>
        <taxon>Dacrymycetaceae</taxon>
        <taxon>Calocera</taxon>
    </lineage>
</organism>
<accession>A0A167FEK5</accession>
<name>A0A167FEK5_CALVF</name>
<dbReference type="EMBL" id="KV417433">
    <property type="protein sequence ID" value="KZO89415.1"/>
    <property type="molecule type" value="Genomic_DNA"/>
</dbReference>
<evidence type="ECO:0000313" key="1">
    <source>
        <dbReference type="EMBL" id="KZO89415.1"/>
    </source>
</evidence>
<proteinExistence type="predicted"/>
<dbReference type="AlphaFoldDB" id="A0A167FEK5"/>
<keyword evidence="2" id="KW-1185">Reference proteome</keyword>
<reference evidence="1 2" key="1">
    <citation type="journal article" date="2016" name="Mol. Biol. Evol.">
        <title>Comparative Genomics of Early-Diverging Mushroom-Forming Fungi Provides Insights into the Origins of Lignocellulose Decay Capabilities.</title>
        <authorList>
            <person name="Nagy L.G."/>
            <person name="Riley R."/>
            <person name="Tritt A."/>
            <person name="Adam C."/>
            <person name="Daum C."/>
            <person name="Floudas D."/>
            <person name="Sun H."/>
            <person name="Yadav J.S."/>
            <person name="Pangilinan J."/>
            <person name="Larsson K.H."/>
            <person name="Matsuura K."/>
            <person name="Barry K."/>
            <person name="Labutti K."/>
            <person name="Kuo R."/>
            <person name="Ohm R.A."/>
            <person name="Bhattacharya S.S."/>
            <person name="Shirouzu T."/>
            <person name="Yoshinaga Y."/>
            <person name="Martin F.M."/>
            <person name="Grigoriev I.V."/>
            <person name="Hibbett D.S."/>
        </authorList>
    </citation>
    <scope>NUCLEOTIDE SEQUENCE [LARGE SCALE GENOMIC DNA]</scope>
    <source>
        <strain evidence="1 2">TUFC12733</strain>
    </source>
</reference>
<evidence type="ECO:0000313" key="2">
    <source>
        <dbReference type="Proteomes" id="UP000076738"/>
    </source>
</evidence>
<dbReference type="Proteomes" id="UP000076738">
    <property type="component" value="Unassembled WGS sequence"/>
</dbReference>
<protein>
    <recommendedName>
        <fullName evidence="3">F-box domain-containing protein</fullName>
    </recommendedName>
</protein>
<evidence type="ECO:0008006" key="3">
    <source>
        <dbReference type="Google" id="ProtNLM"/>
    </source>
</evidence>